<organism evidence="1 2">
    <name type="scientific">Acaulospora morrowiae</name>
    <dbReference type="NCBI Taxonomy" id="94023"/>
    <lineage>
        <taxon>Eukaryota</taxon>
        <taxon>Fungi</taxon>
        <taxon>Fungi incertae sedis</taxon>
        <taxon>Mucoromycota</taxon>
        <taxon>Glomeromycotina</taxon>
        <taxon>Glomeromycetes</taxon>
        <taxon>Diversisporales</taxon>
        <taxon>Acaulosporaceae</taxon>
        <taxon>Acaulospora</taxon>
    </lineage>
</organism>
<dbReference type="EMBL" id="CAJVPV010003814">
    <property type="protein sequence ID" value="CAG8560515.1"/>
    <property type="molecule type" value="Genomic_DNA"/>
</dbReference>
<gene>
    <name evidence="1" type="ORF">AMORRO_LOCUS5996</name>
</gene>
<feature type="non-terminal residue" evidence="1">
    <location>
        <position position="1"/>
    </location>
</feature>
<evidence type="ECO:0000313" key="1">
    <source>
        <dbReference type="EMBL" id="CAG8560515.1"/>
    </source>
</evidence>
<evidence type="ECO:0000313" key="2">
    <source>
        <dbReference type="Proteomes" id="UP000789342"/>
    </source>
</evidence>
<keyword evidence="2" id="KW-1185">Reference proteome</keyword>
<sequence length="47" mass="5501">NIERDGLAKEFSFKIRRASKYAGHNHLWASHETSTKESHGDWTNHCF</sequence>
<proteinExistence type="predicted"/>
<accession>A0A9N9B9Q3</accession>
<comment type="caution">
    <text evidence="1">The sequence shown here is derived from an EMBL/GenBank/DDBJ whole genome shotgun (WGS) entry which is preliminary data.</text>
</comment>
<dbReference type="AlphaFoldDB" id="A0A9N9B9Q3"/>
<name>A0A9N9B9Q3_9GLOM</name>
<protein>
    <submittedName>
        <fullName evidence="1">6011_t:CDS:1</fullName>
    </submittedName>
</protein>
<reference evidence="1" key="1">
    <citation type="submission" date="2021-06" db="EMBL/GenBank/DDBJ databases">
        <authorList>
            <person name="Kallberg Y."/>
            <person name="Tangrot J."/>
            <person name="Rosling A."/>
        </authorList>
    </citation>
    <scope>NUCLEOTIDE SEQUENCE</scope>
    <source>
        <strain evidence="1">CL551</strain>
    </source>
</reference>
<dbReference type="Proteomes" id="UP000789342">
    <property type="component" value="Unassembled WGS sequence"/>
</dbReference>